<keyword evidence="4" id="KW-0411">Iron-sulfur</keyword>
<dbReference type="SUPFAM" id="SSF102114">
    <property type="entry name" value="Radical SAM enzymes"/>
    <property type="match status" value="1"/>
</dbReference>
<dbReference type="GO" id="GO:0003824">
    <property type="term" value="F:catalytic activity"/>
    <property type="evidence" value="ECO:0007669"/>
    <property type="project" value="InterPro"/>
</dbReference>
<dbReference type="PANTHER" id="PTHR11228">
    <property type="entry name" value="RADICAL SAM DOMAIN PROTEIN"/>
    <property type="match status" value="1"/>
</dbReference>
<organism evidence="6 7">
    <name type="scientific">Aerophobetes bacterium</name>
    <dbReference type="NCBI Taxonomy" id="2030807"/>
    <lineage>
        <taxon>Bacteria</taxon>
        <taxon>Candidatus Aerophobota</taxon>
    </lineage>
</organism>
<evidence type="ECO:0000256" key="2">
    <source>
        <dbReference type="ARBA" id="ARBA00022723"/>
    </source>
</evidence>
<sequence length="123" mass="13927">MPQPSYAIIAVTFKCNAKCIMCDIWKRESGQEMEPSFYQRVPSSLREINITGGEPFLREDLPEVIEVIHNRCDSPRIVISSNGLLSERIEDSMNRIVKVDPKIAVRISIDAVGKKHDELRGIS</sequence>
<gene>
    <name evidence="6" type="ORF">E3J84_02430</name>
</gene>
<comment type="caution">
    <text evidence="6">The sequence shown here is derived from an EMBL/GenBank/DDBJ whole genome shotgun (WGS) entry which is preliminary data.</text>
</comment>
<dbReference type="GO" id="GO:0046872">
    <property type="term" value="F:metal ion binding"/>
    <property type="evidence" value="ECO:0007669"/>
    <property type="project" value="UniProtKB-KW"/>
</dbReference>
<name>A0A523S185_UNCAE</name>
<evidence type="ECO:0000313" key="7">
    <source>
        <dbReference type="Proteomes" id="UP000316360"/>
    </source>
</evidence>
<accession>A0A523S185</accession>
<dbReference type="Proteomes" id="UP000316360">
    <property type="component" value="Unassembled WGS sequence"/>
</dbReference>
<dbReference type="Gene3D" id="3.20.20.70">
    <property type="entry name" value="Aldolase class I"/>
    <property type="match status" value="1"/>
</dbReference>
<feature type="non-terminal residue" evidence="6">
    <location>
        <position position="123"/>
    </location>
</feature>
<evidence type="ECO:0000259" key="5">
    <source>
        <dbReference type="Pfam" id="PF04055"/>
    </source>
</evidence>
<dbReference type="GO" id="GO:0051536">
    <property type="term" value="F:iron-sulfur cluster binding"/>
    <property type="evidence" value="ECO:0007669"/>
    <property type="project" value="UniProtKB-KW"/>
</dbReference>
<keyword evidence="1" id="KW-0949">S-adenosyl-L-methionine</keyword>
<feature type="domain" description="Radical SAM core" evidence="5">
    <location>
        <begin position="11"/>
        <end position="119"/>
    </location>
</feature>
<dbReference type="Pfam" id="PF04055">
    <property type="entry name" value="Radical_SAM"/>
    <property type="match status" value="1"/>
</dbReference>
<dbReference type="EMBL" id="SOKJ01000127">
    <property type="protein sequence ID" value="TET11796.1"/>
    <property type="molecule type" value="Genomic_DNA"/>
</dbReference>
<keyword evidence="2" id="KW-0479">Metal-binding</keyword>
<keyword evidence="3" id="KW-0408">Iron</keyword>
<dbReference type="InterPro" id="IPR013785">
    <property type="entry name" value="Aldolase_TIM"/>
</dbReference>
<dbReference type="InterPro" id="IPR058240">
    <property type="entry name" value="rSAM_sf"/>
</dbReference>
<evidence type="ECO:0000256" key="3">
    <source>
        <dbReference type="ARBA" id="ARBA00023004"/>
    </source>
</evidence>
<dbReference type="InterPro" id="IPR050377">
    <property type="entry name" value="Radical_SAM_PqqE_MftC-like"/>
</dbReference>
<dbReference type="CDD" id="cd01335">
    <property type="entry name" value="Radical_SAM"/>
    <property type="match status" value="1"/>
</dbReference>
<dbReference type="AlphaFoldDB" id="A0A523S185"/>
<reference evidence="6 7" key="1">
    <citation type="submission" date="2019-03" db="EMBL/GenBank/DDBJ databases">
        <title>Metabolic potential of uncultured bacteria and archaea associated with petroleum seepage in deep-sea sediments.</title>
        <authorList>
            <person name="Dong X."/>
            <person name="Hubert C."/>
        </authorList>
    </citation>
    <scope>NUCLEOTIDE SEQUENCE [LARGE SCALE GENOMIC DNA]</scope>
    <source>
        <strain evidence="6">E44_bin7</strain>
    </source>
</reference>
<dbReference type="PANTHER" id="PTHR11228:SF7">
    <property type="entry name" value="PQQA PEPTIDE CYCLASE"/>
    <property type="match status" value="1"/>
</dbReference>
<protein>
    <submittedName>
        <fullName evidence="6">Radical SAM protein</fullName>
    </submittedName>
</protein>
<evidence type="ECO:0000256" key="4">
    <source>
        <dbReference type="ARBA" id="ARBA00023014"/>
    </source>
</evidence>
<dbReference type="SFLD" id="SFLDS00029">
    <property type="entry name" value="Radical_SAM"/>
    <property type="match status" value="1"/>
</dbReference>
<evidence type="ECO:0000313" key="6">
    <source>
        <dbReference type="EMBL" id="TET11796.1"/>
    </source>
</evidence>
<proteinExistence type="predicted"/>
<dbReference type="InterPro" id="IPR007197">
    <property type="entry name" value="rSAM"/>
</dbReference>
<evidence type="ECO:0000256" key="1">
    <source>
        <dbReference type="ARBA" id="ARBA00022691"/>
    </source>
</evidence>